<dbReference type="EMBL" id="PYOU01000014">
    <property type="protein sequence ID" value="PSX07107.1"/>
    <property type="molecule type" value="Genomic_DNA"/>
</dbReference>
<organism evidence="1 2">
    <name type="scientific">Photobacterium angustum</name>
    <dbReference type="NCBI Taxonomy" id="661"/>
    <lineage>
        <taxon>Bacteria</taxon>
        <taxon>Pseudomonadati</taxon>
        <taxon>Pseudomonadota</taxon>
        <taxon>Gammaproteobacteria</taxon>
        <taxon>Vibrionales</taxon>
        <taxon>Vibrionaceae</taxon>
        <taxon>Photobacterium</taxon>
    </lineage>
</organism>
<sequence>MTQLKPIKLNQLPVFNTYSSHRALYNFSEFYDLRKPKILNHIYDHLEHIDISQKAFTWITEKFTNSHTSHLLLSKIMEWLAYKSATKLQSSYYQNQLFKNNLRLSICTDFTNSESIEPSVFNSLDSQSVRLTSHDFYLCMIDTKNLSQQFEMLIQLLTLSFANSGCITVIGSSALSMSPIHDIYPYSDDFTTVEFDSLESILKHHSICGQNFADVDCIDLMMCVDDVFYNNENSVLESVNGQIISSADIIEYDPFNEKIEIGLLFAENYCIMERLNYGYSITDFNESLSHTLSLIEEYCPQNTTEKEIQNLIQKYQLNVLTKHNLEYDEEDIATAFTVVFSDQKPVNVDEVFYEKVMDHNITFNGFPSAICADKFLSDLSLISSFLSELEYITNNN</sequence>
<evidence type="ECO:0000313" key="1">
    <source>
        <dbReference type="EMBL" id="PSX07107.1"/>
    </source>
</evidence>
<keyword evidence="2" id="KW-1185">Reference proteome</keyword>
<dbReference type="RefSeq" id="WP_045152746.1">
    <property type="nucleotide sequence ID" value="NZ_JZSW01000007.1"/>
</dbReference>
<protein>
    <submittedName>
        <fullName evidence="1">Uncharacterized protein</fullName>
    </submittedName>
</protein>
<dbReference type="Proteomes" id="UP000240989">
    <property type="component" value="Unassembled WGS sequence"/>
</dbReference>
<evidence type="ECO:0000313" key="2">
    <source>
        <dbReference type="Proteomes" id="UP000240989"/>
    </source>
</evidence>
<gene>
    <name evidence="1" type="ORF">C0W27_16180</name>
</gene>
<reference evidence="1 2" key="1">
    <citation type="submission" date="2018-01" db="EMBL/GenBank/DDBJ databases">
        <title>Whole genome sequencing of Histamine producing bacteria.</title>
        <authorList>
            <person name="Butler K."/>
        </authorList>
    </citation>
    <scope>NUCLEOTIDE SEQUENCE [LARGE SCALE GENOMIC DNA]</scope>
    <source>
        <strain evidence="1 2">A6-1</strain>
    </source>
</reference>
<name>A0ABX5H1Z3_PHOAN</name>
<accession>A0ABX5H1Z3</accession>
<comment type="caution">
    <text evidence="1">The sequence shown here is derived from an EMBL/GenBank/DDBJ whole genome shotgun (WGS) entry which is preliminary data.</text>
</comment>
<proteinExistence type="predicted"/>